<organism evidence="1">
    <name type="scientific">Arundo donax</name>
    <name type="common">Giant reed</name>
    <name type="synonym">Donax arundinaceus</name>
    <dbReference type="NCBI Taxonomy" id="35708"/>
    <lineage>
        <taxon>Eukaryota</taxon>
        <taxon>Viridiplantae</taxon>
        <taxon>Streptophyta</taxon>
        <taxon>Embryophyta</taxon>
        <taxon>Tracheophyta</taxon>
        <taxon>Spermatophyta</taxon>
        <taxon>Magnoliopsida</taxon>
        <taxon>Liliopsida</taxon>
        <taxon>Poales</taxon>
        <taxon>Poaceae</taxon>
        <taxon>PACMAD clade</taxon>
        <taxon>Arundinoideae</taxon>
        <taxon>Arundineae</taxon>
        <taxon>Arundo</taxon>
    </lineage>
</organism>
<proteinExistence type="predicted"/>
<dbReference type="EMBL" id="GBRH01217101">
    <property type="protein sequence ID" value="JAD80794.1"/>
    <property type="molecule type" value="Transcribed_RNA"/>
</dbReference>
<protein>
    <submittedName>
        <fullName evidence="1">Uncharacterized protein</fullName>
    </submittedName>
</protein>
<name>A0A0A9CWT7_ARUDO</name>
<dbReference type="AlphaFoldDB" id="A0A0A9CWT7"/>
<evidence type="ECO:0000313" key="1">
    <source>
        <dbReference type="EMBL" id="JAD80794.1"/>
    </source>
</evidence>
<sequence length="20" mass="2281">MIVRCPLRACLAELPEQLPK</sequence>
<reference evidence="1" key="1">
    <citation type="submission" date="2014-09" db="EMBL/GenBank/DDBJ databases">
        <authorList>
            <person name="Magalhaes I.L.F."/>
            <person name="Oliveira U."/>
            <person name="Santos F.R."/>
            <person name="Vidigal T.H.D.A."/>
            <person name="Brescovit A.D."/>
            <person name="Santos A.J."/>
        </authorList>
    </citation>
    <scope>NUCLEOTIDE SEQUENCE</scope>
    <source>
        <tissue evidence="1">Shoot tissue taken approximately 20 cm above the soil surface</tissue>
    </source>
</reference>
<accession>A0A0A9CWT7</accession>
<reference evidence="1" key="2">
    <citation type="journal article" date="2015" name="Data Brief">
        <title>Shoot transcriptome of the giant reed, Arundo donax.</title>
        <authorList>
            <person name="Barrero R.A."/>
            <person name="Guerrero F.D."/>
            <person name="Moolhuijzen P."/>
            <person name="Goolsby J.A."/>
            <person name="Tidwell J."/>
            <person name="Bellgard S.E."/>
            <person name="Bellgard M.I."/>
        </authorList>
    </citation>
    <scope>NUCLEOTIDE SEQUENCE</scope>
    <source>
        <tissue evidence="1">Shoot tissue taken approximately 20 cm above the soil surface</tissue>
    </source>
</reference>